<reference evidence="11 12" key="1">
    <citation type="submission" date="2020-08" db="EMBL/GenBank/DDBJ databases">
        <authorList>
            <person name="Hejnol A."/>
        </authorList>
    </citation>
    <scope>NUCLEOTIDE SEQUENCE [LARGE SCALE GENOMIC DNA]</scope>
</reference>
<dbReference type="PANTHER" id="PTHR46613:SF1">
    <property type="entry name" value="RADIAL SPOKE HEAD 10 HOMOLOG B-RELATED"/>
    <property type="match status" value="1"/>
</dbReference>
<evidence type="ECO:0000313" key="11">
    <source>
        <dbReference type="EMBL" id="CAD5123556.1"/>
    </source>
</evidence>
<keyword evidence="8" id="KW-0966">Cell projection</keyword>
<keyword evidence="9" id="KW-0175">Coiled coil</keyword>
<feature type="region of interest" description="Disordered" evidence="10">
    <location>
        <begin position="1"/>
        <end position="57"/>
    </location>
</feature>
<evidence type="ECO:0000256" key="6">
    <source>
        <dbReference type="ARBA" id="ARBA00023069"/>
    </source>
</evidence>
<keyword evidence="4" id="KW-0677">Repeat</keyword>
<feature type="compositionally biased region" description="Basic and acidic residues" evidence="10">
    <location>
        <begin position="45"/>
        <end position="57"/>
    </location>
</feature>
<dbReference type="Gene3D" id="2.20.110.10">
    <property type="entry name" value="Histone H3 K4-specific methyltransferase SET7/9 N-terminal domain"/>
    <property type="match status" value="4"/>
</dbReference>
<comment type="subcellular location">
    <subcellularLocation>
        <location evidence="1">Cell projection</location>
        <location evidence="1">Cilium</location>
        <location evidence="1">Flagellum</location>
    </subcellularLocation>
    <subcellularLocation>
        <location evidence="2">Cytoplasm</location>
        <location evidence="2">Cytoskeleton</location>
        <location evidence="2">Cilium axoneme</location>
    </subcellularLocation>
</comment>
<evidence type="ECO:0000256" key="9">
    <source>
        <dbReference type="SAM" id="Coils"/>
    </source>
</evidence>
<name>A0A7I8W4S4_9ANNE</name>
<dbReference type="Proteomes" id="UP000549394">
    <property type="component" value="Unassembled WGS sequence"/>
</dbReference>
<feature type="compositionally biased region" description="Polar residues" evidence="10">
    <location>
        <begin position="17"/>
        <end position="28"/>
    </location>
</feature>
<feature type="region of interest" description="Disordered" evidence="10">
    <location>
        <begin position="763"/>
        <end position="803"/>
    </location>
</feature>
<evidence type="ECO:0000256" key="1">
    <source>
        <dbReference type="ARBA" id="ARBA00004230"/>
    </source>
</evidence>
<evidence type="ECO:0000256" key="7">
    <source>
        <dbReference type="ARBA" id="ARBA00023212"/>
    </source>
</evidence>
<evidence type="ECO:0000256" key="10">
    <source>
        <dbReference type="SAM" id="MobiDB-lite"/>
    </source>
</evidence>
<keyword evidence="12" id="KW-1185">Reference proteome</keyword>
<protein>
    <submittedName>
        <fullName evidence="11">DgyrCDS11894</fullName>
    </submittedName>
</protein>
<keyword evidence="3" id="KW-0963">Cytoplasm</keyword>
<dbReference type="SMART" id="SM00698">
    <property type="entry name" value="MORN"/>
    <property type="match status" value="10"/>
</dbReference>
<organism evidence="11 12">
    <name type="scientific">Dimorphilus gyrociliatus</name>
    <dbReference type="NCBI Taxonomy" id="2664684"/>
    <lineage>
        <taxon>Eukaryota</taxon>
        <taxon>Metazoa</taxon>
        <taxon>Spiralia</taxon>
        <taxon>Lophotrochozoa</taxon>
        <taxon>Annelida</taxon>
        <taxon>Polychaeta</taxon>
        <taxon>Polychaeta incertae sedis</taxon>
        <taxon>Dinophilidae</taxon>
        <taxon>Dimorphilus</taxon>
    </lineage>
</organism>
<sequence>MATKKTTKKSGKKGIESSPTIDNSTPEENSLKVESIVEETTDKEEDNKETPEEAKAVELEEEYEIPVLAQIIVENYEGDIEKGFFHGNGEASFEGGCHYKGQFVKGEMHGEGIYTWPDGLVYEGNFERNRINGKGKYYWLDGTVYEGEVENGVRQGYGTQVIKGGKKYEGEWKLGKRCGRGKMDYDEEGTSYYSGDWVDNIRQGWGMRRYPSGSIYVGCWWRNRRHGHGKMRWKNEYYVGEFKDGIQHGRGQHVWLSKGKSDSSQYPLRNIYDGEWKMGEREGYGVFFYANGARYEGQWKRNAKEGKGKFIFKNGRVYEGEFHKDHIVDYPDFTMDHATTPDLTNIRTRTPLPSEAAMSVQSNESRNTLGPSFQLDIPIEAQDDADQVKNIVIRYITELRKIYSFYSCLGIDHEKDPEEVYVMDKLQFWRFLKDIKLHLRQSLFDLDLILGTRHDPDQPVLFRDFLQYIVNLSAHIYGSNNLAASVKRLIGENILKYACTVGGLIFSDPRRTPHITSYRRDAYAIFLALGGESLTARQFLILLKTLNLLSKELTAKNVIDVLASDDDLIRPEENALNLERKIVFLEFLEALVGCAQVFVTPDLAQSAVRASLTPSPPPSMTLQEPQDAEIIEVKSAVSLTERKSSSKAFIKEDSKASINVAKTPELDYDKAPASATEEGRSLAEEEFIEEVGEEEEEEKDWEKEAEDEMDESTRQYHLWTHQIHVFFKLNFFPSAEKEIILAKAIECRLKYEKKHQRCLERIRKEKDDTDWPDAQRSIEDEDRSRAATASQGQLSSANISTVA</sequence>
<feature type="compositionally biased region" description="Basic residues" evidence="10">
    <location>
        <begin position="1"/>
        <end position="12"/>
    </location>
</feature>
<evidence type="ECO:0000256" key="3">
    <source>
        <dbReference type="ARBA" id="ARBA00022490"/>
    </source>
</evidence>
<dbReference type="OrthoDB" id="294378at2759"/>
<dbReference type="AlphaFoldDB" id="A0A7I8W4S4"/>
<feature type="coiled-coil region" evidence="9">
    <location>
        <begin position="684"/>
        <end position="711"/>
    </location>
</feature>
<dbReference type="PANTHER" id="PTHR46613">
    <property type="entry name" value="RADIAL SPOKE HEAD 10 HOMOLOG B-RELATED"/>
    <property type="match status" value="1"/>
</dbReference>
<dbReference type="InterPro" id="IPR003409">
    <property type="entry name" value="MORN"/>
</dbReference>
<feature type="compositionally biased region" description="Basic and acidic residues" evidence="10">
    <location>
        <begin position="776"/>
        <end position="785"/>
    </location>
</feature>
<evidence type="ECO:0000256" key="8">
    <source>
        <dbReference type="ARBA" id="ARBA00023273"/>
    </source>
</evidence>
<feature type="compositionally biased region" description="Polar residues" evidence="10">
    <location>
        <begin position="787"/>
        <end position="803"/>
    </location>
</feature>
<dbReference type="Pfam" id="PF02493">
    <property type="entry name" value="MORN"/>
    <property type="match status" value="10"/>
</dbReference>
<dbReference type="FunFam" id="2.20.110.10:FF:000002">
    <property type="entry name" value="Phosphatidylinositol 4-phosphate 5-kinase 8"/>
    <property type="match status" value="1"/>
</dbReference>
<keyword evidence="5" id="KW-0282">Flagellum</keyword>
<dbReference type="GO" id="GO:0031514">
    <property type="term" value="C:motile cilium"/>
    <property type="evidence" value="ECO:0007669"/>
    <property type="project" value="UniProtKB-SubCell"/>
</dbReference>
<keyword evidence="6" id="KW-0969">Cilium</keyword>
<keyword evidence="7" id="KW-0206">Cytoskeleton</keyword>
<evidence type="ECO:0000313" key="12">
    <source>
        <dbReference type="Proteomes" id="UP000549394"/>
    </source>
</evidence>
<accession>A0A7I8W4S4</accession>
<proteinExistence type="predicted"/>
<evidence type="ECO:0000256" key="4">
    <source>
        <dbReference type="ARBA" id="ARBA00022737"/>
    </source>
</evidence>
<dbReference type="SUPFAM" id="SSF82185">
    <property type="entry name" value="Histone H3 K4-specific methyltransferase SET7/9 N-terminal domain"/>
    <property type="match status" value="2"/>
</dbReference>
<gene>
    <name evidence="11" type="ORF">DGYR_LOCUS11228</name>
</gene>
<evidence type="ECO:0000256" key="5">
    <source>
        <dbReference type="ARBA" id="ARBA00022846"/>
    </source>
</evidence>
<comment type="caution">
    <text evidence="11">The sequence shown here is derived from an EMBL/GenBank/DDBJ whole genome shotgun (WGS) entry which is preliminary data.</text>
</comment>
<evidence type="ECO:0000256" key="2">
    <source>
        <dbReference type="ARBA" id="ARBA00004430"/>
    </source>
</evidence>
<dbReference type="GO" id="GO:0005930">
    <property type="term" value="C:axoneme"/>
    <property type="evidence" value="ECO:0007669"/>
    <property type="project" value="UniProtKB-SubCell"/>
</dbReference>
<dbReference type="EMBL" id="CAJFCJ010000019">
    <property type="protein sequence ID" value="CAD5123556.1"/>
    <property type="molecule type" value="Genomic_DNA"/>
</dbReference>